<sequence>MLTNLHVLDLPESEKHNLGIMSVREHDNSKTIRATGMKFGCRMTRQSEELTLEHTTDHGRSNPSSDPYQPYPPSLKMSPEELYEPYMNIVAQSLTVGVWCKQSNTQDSGE</sequence>
<evidence type="ECO:0000313" key="3">
    <source>
        <dbReference type="Proteomes" id="UP000499080"/>
    </source>
</evidence>
<name>A0A4Y2N1X6_ARAVE</name>
<dbReference type="Proteomes" id="UP000499080">
    <property type="component" value="Unassembled WGS sequence"/>
</dbReference>
<dbReference type="OrthoDB" id="1046782at2759"/>
<reference evidence="2 3" key="1">
    <citation type="journal article" date="2019" name="Sci. Rep.">
        <title>Orb-weaving spider Araneus ventricosus genome elucidates the spidroin gene catalogue.</title>
        <authorList>
            <person name="Kono N."/>
            <person name="Nakamura H."/>
            <person name="Ohtoshi R."/>
            <person name="Moran D.A.P."/>
            <person name="Shinohara A."/>
            <person name="Yoshida Y."/>
            <person name="Fujiwara M."/>
            <person name="Mori M."/>
            <person name="Tomita M."/>
            <person name="Arakawa K."/>
        </authorList>
    </citation>
    <scope>NUCLEOTIDE SEQUENCE [LARGE SCALE GENOMIC DNA]</scope>
</reference>
<proteinExistence type="predicted"/>
<keyword evidence="3" id="KW-1185">Reference proteome</keyword>
<feature type="region of interest" description="Disordered" evidence="1">
    <location>
        <begin position="45"/>
        <end position="77"/>
    </location>
</feature>
<dbReference type="AlphaFoldDB" id="A0A4Y2N1X6"/>
<feature type="compositionally biased region" description="Basic and acidic residues" evidence="1">
    <location>
        <begin position="45"/>
        <end position="60"/>
    </location>
</feature>
<accession>A0A4Y2N1X6</accession>
<protein>
    <submittedName>
        <fullName evidence="2">Uncharacterized protein</fullName>
    </submittedName>
</protein>
<organism evidence="2 3">
    <name type="scientific">Araneus ventricosus</name>
    <name type="common">Orbweaver spider</name>
    <name type="synonym">Epeira ventricosa</name>
    <dbReference type="NCBI Taxonomy" id="182803"/>
    <lineage>
        <taxon>Eukaryota</taxon>
        <taxon>Metazoa</taxon>
        <taxon>Ecdysozoa</taxon>
        <taxon>Arthropoda</taxon>
        <taxon>Chelicerata</taxon>
        <taxon>Arachnida</taxon>
        <taxon>Araneae</taxon>
        <taxon>Araneomorphae</taxon>
        <taxon>Entelegynae</taxon>
        <taxon>Araneoidea</taxon>
        <taxon>Araneidae</taxon>
        <taxon>Araneus</taxon>
    </lineage>
</organism>
<evidence type="ECO:0000313" key="2">
    <source>
        <dbReference type="EMBL" id="GBN32634.1"/>
    </source>
</evidence>
<comment type="caution">
    <text evidence="2">The sequence shown here is derived from an EMBL/GenBank/DDBJ whole genome shotgun (WGS) entry which is preliminary data.</text>
</comment>
<dbReference type="EMBL" id="BGPR01008266">
    <property type="protein sequence ID" value="GBN32634.1"/>
    <property type="molecule type" value="Genomic_DNA"/>
</dbReference>
<evidence type="ECO:0000256" key="1">
    <source>
        <dbReference type="SAM" id="MobiDB-lite"/>
    </source>
</evidence>
<gene>
    <name evidence="2" type="ORF">AVEN_130729_1</name>
</gene>